<evidence type="ECO:0000256" key="1">
    <source>
        <dbReference type="ARBA" id="ARBA00008779"/>
    </source>
</evidence>
<keyword evidence="3" id="KW-0812">Transmembrane</keyword>
<evidence type="ECO:0000313" key="5">
    <source>
        <dbReference type="EMBL" id="MFC1852684.1"/>
    </source>
</evidence>
<dbReference type="Proteomes" id="UP001594351">
    <property type="component" value="Unassembled WGS sequence"/>
</dbReference>
<proteinExistence type="inferred from homology"/>
<gene>
    <name evidence="5" type="ORF">ACFL27_20995</name>
</gene>
<evidence type="ECO:0000256" key="3">
    <source>
        <dbReference type="SAM" id="Phobius"/>
    </source>
</evidence>
<dbReference type="InterPro" id="IPR050738">
    <property type="entry name" value="Sulfatase"/>
</dbReference>
<keyword evidence="3" id="KW-1133">Transmembrane helix</keyword>
<comment type="caution">
    <text evidence="5">The sequence shown here is derived from an EMBL/GenBank/DDBJ whole genome shotgun (WGS) entry which is preliminary data.</text>
</comment>
<feature type="domain" description="Sulfatase N-terminal" evidence="4">
    <location>
        <begin position="40"/>
        <end position="353"/>
    </location>
</feature>
<organism evidence="5 6">
    <name type="scientific">candidate division CSSED10-310 bacterium</name>
    <dbReference type="NCBI Taxonomy" id="2855610"/>
    <lineage>
        <taxon>Bacteria</taxon>
        <taxon>Bacteria division CSSED10-310</taxon>
    </lineage>
</organism>
<evidence type="ECO:0000256" key="2">
    <source>
        <dbReference type="ARBA" id="ARBA00022801"/>
    </source>
</evidence>
<dbReference type="InterPro" id="IPR017850">
    <property type="entry name" value="Alkaline_phosphatase_core_sf"/>
</dbReference>
<evidence type="ECO:0000313" key="6">
    <source>
        <dbReference type="Proteomes" id="UP001594351"/>
    </source>
</evidence>
<evidence type="ECO:0000259" key="4">
    <source>
        <dbReference type="Pfam" id="PF00884"/>
    </source>
</evidence>
<dbReference type="Gene3D" id="3.40.720.10">
    <property type="entry name" value="Alkaline Phosphatase, subunit A"/>
    <property type="match status" value="1"/>
</dbReference>
<keyword evidence="2" id="KW-0378">Hydrolase</keyword>
<reference evidence="5 6" key="1">
    <citation type="submission" date="2024-09" db="EMBL/GenBank/DDBJ databases">
        <title>Laminarin stimulates single cell rates of sulfate reduction while oxygen inhibits transcriptomic activity in coastal marine sediment.</title>
        <authorList>
            <person name="Lindsay M."/>
            <person name="Orcutt B."/>
            <person name="Emerson D."/>
            <person name="Stepanauskas R."/>
            <person name="D'Angelo T."/>
        </authorList>
    </citation>
    <scope>NUCLEOTIDE SEQUENCE [LARGE SCALE GENOMIC DNA]</scope>
    <source>
        <strain evidence="5">SAG AM-311-K15</strain>
    </source>
</reference>
<sequence>MTRHTKNIWLLCKIVLFVGSTGILLYFVTSLFTGTSPEAIFLIMVDTVRPDHLSCYGYKHHSTVNIDHLAEQGVKFTRAQSVSSWTRPSVGAIMTSKYPSQLGLVEKPAVEGQIFRPRQMRAQERDALVPLEQILPNLLKDAGFQTAAFVNQPSLCSGNDFQRWFQDYYYPVADGQIVHYSEEKPFEIQDWGSLKDAFLNDHALVGEFGRWLRNRTNQKVFVWLHLLTPHRPYLPPRIFVNQNTGSYDPALSDEKRDAIMRYDGEIKAADFLVGEIMKIIAPYAKEHRSLIVFTSDHGEELWDHGNVEHGHSLHREVLHVPLIMVTEALPKGKTIDQFVRTIDILPTILDLAEIKVTETFPLEGVSLKPMIQENAPTLPVFSEGMLYGGTERSLIEQGYKLMFDEQLSSWNLFDLNSNAAETINLAPKMPDRTEFLRQKLLRMQARLGTEYQTLNKKYPRNQKPDDQQNVQALKALGYISE</sequence>
<keyword evidence="3" id="KW-0472">Membrane</keyword>
<name>A0ABV6Z2J9_UNCC1</name>
<keyword evidence="6" id="KW-1185">Reference proteome</keyword>
<dbReference type="Pfam" id="PF00884">
    <property type="entry name" value="Sulfatase"/>
    <property type="match status" value="1"/>
</dbReference>
<comment type="similarity">
    <text evidence="1">Belongs to the sulfatase family.</text>
</comment>
<feature type="transmembrane region" description="Helical" evidence="3">
    <location>
        <begin position="7"/>
        <end position="28"/>
    </location>
</feature>
<accession>A0ABV6Z2J9</accession>
<dbReference type="EMBL" id="JBHPBY010000349">
    <property type="protein sequence ID" value="MFC1852684.1"/>
    <property type="molecule type" value="Genomic_DNA"/>
</dbReference>
<dbReference type="InterPro" id="IPR000917">
    <property type="entry name" value="Sulfatase_N"/>
</dbReference>
<dbReference type="PANTHER" id="PTHR42693">
    <property type="entry name" value="ARYLSULFATASE FAMILY MEMBER"/>
    <property type="match status" value="1"/>
</dbReference>
<dbReference type="CDD" id="cd16148">
    <property type="entry name" value="sulfatase_like"/>
    <property type="match status" value="1"/>
</dbReference>
<dbReference type="PANTHER" id="PTHR42693:SF53">
    <property type="entry name" value="ENDO-4-O-SULFATASE"/>
    <property type="match status" value="1"/>
</dbReference>
<protein>
    <submittedName>
        <fullName evidence="5">Sulfatase</fullName>
    </submittedName>
</protein>
<dbReference type="SUPFAM" id="SSF53649">
    <property type="entry name" value="Alkaline phosphatase-like"/>
    <property type="match status" value="1"/>
</dbReference>